<dbReference type="InterPro" id="IPR036611">
    <property type="entry name" value="Trigger_fac_ribosome-bd_sf"/>
</dbReference>
<evidence type="ECO:0000256" key="1">
    <source>
        <dbReference type="ARBA" id="ARBA00000971"/>
    </source>
</evidence>
<name>A0A0G0XRH7_9BACT</name>
<dbReference type="GO" id="GO:0005737">
    <property type="term" value="C:cytoplasm"/>
    <property type="evidence" value="ECO:0007669"/>
    <property type="project" value="UniProtKB-SubCell"/>
</dbReference>
<dbReference type="Gene3D" id="3.10.50.40">
    <property type="match status" value="1"/>
</dbReference>
<dbReference type="InterPro" id="IPR008880">
    <property type="entry name" value="Trigger_fac_C"/>
</dbReference>
<keyword evidence="10" id="KW-0175">Coiled coil</keyword>
<evidence type="ECO:0000259" key="13">
    <source>
        <dbReference type="Pfam" id="PF05698"/>
    </source>
</evidence>
<keyword evidence="9" id="KW-0132">Cell division</keyword>
<dbReference type="InterPro" id="IPR008881">
    <property type="entry name" value="Trigger_fac_ribosome-bd_bac"/>
</dbReference>
<gene>
    <name evidence="9" type="primary">tig</name>
    <name evidence="14" type="ORF">UU50_C0005G0032</name>
</gene>
<dbReference type="PIRSF" id="PIRSF003095">
    <property type="entry name" value="Trigger_factor"/>
    <property type="match status" value="1"/>
</dbReference>
<dbReference type="PANTHER" id="PTHR30560:SF3">
    <property type="entry name" value="TRIGGER FACTOR-LIKE PROTEIN TIG, CHLOROPLASTIC"/>
    <property type="match status" value="1"/>
</dbReference>
<dbReference type="NCBIfam" id="TIGR00115">
    <property type="entry name" value="tig"/>
    <property type="match status" value="1"/>
</dbReference>
<dbReference type="AlphaFoldDB" id="A0A0G0XRH7"/>
<keyword evidence="9" id="KW-0131">Cell cycle</keyword>
<dbReference type="GO" id="GO:0043022">
    <property type="term" value="F:ribosome binding"/>
    <property type="evidence" value="ECO:0007669"/>
    <property type="project" value="TreeGrafter"/>
</dbReference>
<dbReference type="GO" id="GO:0003755">
    <property type="term" value="F:peptidyl-prolyl cis-trans isomerase activity"/>
    <property type="evidence" value="ECO:0007669"/>
    <property type="project" value="UniProtKB-UniRule"/>
</dbReference>
<dbReference type="InterPro" id="IPR027304">
    <property type="entry name" value="Trigger_fact/SurA_dom_sf"/>
</dbReference>
<dbReference type="GO" id="GO:0051301">
    <property type="term" value="P:cell division"/>
    <property type="evidence" value="ECO:0007669"/>
    <property type="project" value="UniProtKB-KW"/>
</dbReference>
<dbReference type="GO" id="GO:0015031">
    <property type="term" value="P:protein transport"/>
    <property type="evidence" value="ECO:0007669"/>
    <property type="project" value="UniProtKB-UniRule"/>
</dbReference>
<evidence type="ECO:0000256" key="4">
    <source>
        <dbReference type="ARBA" id="ARBA00016902"/>
    </source>
</evidence>
<evidence type="ECO:0000256" key="8">
    <source>
        <dbReference type="ARBA" id="ARBA00029986"/>
    </source>
</evidence>
<sequence length="427" mass="48846">MSYTVSKDKNKVTFSITIPVADVEAGMRDAAERISKNTNIPGFRPGKADYESIKTRVGEMAILEEATEGLVREAFIHALIEEKIETVGQPYFNMTTMAPGNDLVFTAEVSLMPEIKKLADYTKKIVTKKDTKPTKELLNQAKKDLSSMQTKEVRAPKGEELKAGDKAVVNLTMKKDGVTIEGGEGQGHGIYTSESYYVEGFIDKIMGMKEDETRTFTLKFPKEHYQKHLAGQGVDFVVELKEIFKLETPEIDDAFAVQVGLKDLAELEKKLEENLSQENQMEEDRRQEKEILEHLANKSTFDDIPDLLINQEIEKMISEMKNSVERQGMDFEEYLKSIKKTYADIKIDFAPSALTRVKVALILKEVAKAEKIEINAKKLDHEIEHIAEHYDEKDQKEYIKSPRYREFVEMQMKNKEVLNLLREKMVK</sequence>
<evidence type="ECO:0000256" key="9">
    <source>
        <dbReference type="HAMAP-Rule" id="MF_00303"/>
    </source>
</evidence>
<dbReference type="HAMAP" id="MF_00303">
    <property type="entry name" value="Trigger_factor_Tig"/>
    <property type="match status" value="1"/>
</dbReference>
<comment type="catalytic activity">
    <reaction evidence="1 9">
        <text>[protein]-peptidylproline (omega=180) = [protein]-peptidylproline (omega=0)</text>
        <dbReference type="Rhea" id="RHEA:16237"/>
        <dbReference type="Rhea" id="RHEA-COMP:10747"/>
        <dbReference type="Rhea" id="RHEA-COMP:10748"/>
        <dbReference type="ChEBI" id="CHEBI:83833"/>
        <dbReference type="ChEBI" id="CHEBI:83834"/>
        <dbReference type="EC" id="5.2.1.8"/>
    </reaction>
</comment>
<dbReference type="InterPro" id="IPR001179">
    <property type="entry name" value="PPIase_FKBP_dom"/>
</dbReference>
<evidence type="ECO:0000259" key="11">
    <source>
        <dbReference type="Pfam" id="PF00254"/>
    </source>
</evidence>
<dbReference type="EMBL" id="LCAW01000005">
    <property type="protein sequence ID" value="KKR99525.1"/>
    <property type="molecule type" value="Genomic_DNA"/>
</dbReference>
<dbReference type="SUPFAM" id="SSF54534">
    <property type="entry name" value="FKBP-like"/>
    <property type="match status" value="1"/>
</dbReference>
<protein>
    <recommendedName>
        <fullName evidence="4 9">Trigger factor</fullName>
        <shortName evidence="9">TF</shortName>
        <ecNumber evidence="3 9">5.2.1.8</ecNumber>
    </recommendedName>
    <alternativeName>
        <fullName evidence="8 9">PPIase</fullName>
    </alternativeName>
</protein>
<dbReference type="GO" id="GO:0044183">
    <property type="term" value="F:protein folding chaperone"/>
    <property type="evidence" value="ECO:0007669"/>
    <property type="project" value="TreeGrafter"/>
</dbReference>
<dbReference type="EC" id="5.2.1.8" evidence="3 9"/>
<reference evidence="14 15" key="1">
    <citation type="journal article" date="2015" name="Nature">
        <title>rRNA introns, odd ribosomes, and small enigmatic genomes across a large radiation of phyla.</title>
        <authorList>
            <person name="Brown C.T."/>
            <person name="Hug L.A."/>
            <person name="Thomas B.C."/>
            <person name="Sharon I."/>
            <person name="Castelle C.J."/>
            <person name="Singh A."/>
            <person name="Wilkins M.J."/>
            <person name="Williams K.H."/>
            <person name="Banfield J.F."/>
        </authorList>
    </citation>
    <scope>NUCLEOTIDE SEQUENCE [LARGE SCALE GENOMIC DNA]</scope>
</reference>
<evidence type="ECO:0000256" key="6">
    <source>
        <dbReference type="ARBA" id="ARBA00023186"/>
    </source>
</evidence>
<feature type="domain" description="Trigger factor C-terminal" evidence="13">
    <location>
        <begin position="264"/>
        <end position="421"/>
    </location>
</feature>
<dbReference type="Gene3D" id="3.30.70.1050">
    <property type="entry name" value="Trigger factor ribosome-binding domain"/>
    <property type="match status" value="1"/>
</dbReference>
<dbReference type="InterPro" id="IPR005215">
    <property type="entry name" value="Trig_fac"/>
</dbReference>
<dbReference type="Gene3D" id="1.10.3120.10">
    <property type="entry name" value="Trigger factor, C-terminal domain"/>
    <property type="match status" value="1"/>
</dbReference>
<dbReference type="SUPFAM" id="SSF102735">
    <property type="entry name" value="Trigger factor ribosome-binding domain"/>
    <property type="match status" value="1"/>
</dbReference>
<feature type="domain" description="PPIase FKBP-type" evidence="11">
    <location>
        <begin position="159"/>
        <end position="240"/>
    </location>
</feature>
<keyword evidence="5 9" id="KW-0697">Rotamase</keyword>
<evidence type="ECO:0000256" key="10">
    <source>
        <dbReference type="SAM" id="Coils"/>
    </source>
</evidence>
<keyword evidence="6 9" id="KW-0143">Chaperone</keyword>
<evidence type="ECO:0000313" key="15">
    <source>
        <dbReference type="Proteomes" id="UP000033930"/>
    </source>
</evidence>
<feature type="coiled-coil region" evidence="10">
    <location>
        <begin position="261"/>
        <end position="298"/>
    </location>
</feature>
<dbReference type="Pfam" id="PF00254">
    <property type="entry name" value="FKBP_C"/>
    <property type="match status" value="1"/>
</dbReference>
<feature type="domain" description="Trigger factor ribosome-binding bacterial" evidence="12">
    <location>
        <begin position="1"/>
        <end position="143"/>
    </location>
</feature>
<evidence type="ECO:0000256" key="5">
    <source>
        <dbReference type="ARBA" id="ARBA00023110"/>
    </source>
</evidence>
<evidence type="ECO:0000256" key="2">
    <source>
        <dbReference type="ARBA" id="ARBA00005464"/>
    </source>
</evidence>
<organism evidence="14 15">
    <name type="scientific">Candidatus Uhrbacteria bacterium GW2011_GWC1_41_20</name>
    <dbReference type="NCBI Taxonomy" id="1618983"/>
    <lineage>
        <taxon>Bacteria</taxon>
        <taxon>Candidatus Uhriibacteriota</taxon>
    </lineage>
</organism>
<evidence type="ECO:0000256" key="7">
    <source>
        <dbReference type="ARBA" id="ARBA00023235"/>
    </source>
</evidence>
<dbReference type="PANTHER" id="PTHR30560">
    <property type="entry name" value="TRIGGER FACTOR CHAPERONE AND PEPTIDYL-PROLYL CIS/TRANS ISOMERASE"/>
    <property type="match status" value="1"/>
</dbReference>
<comment type="domain">
    <text evidence="9">Consists of 3 domains; the N-terminus binds the ribosome, the middle domain has PPIase activity, while the C-terminus has intrinsic chaperone activity on its own.</text>
</comment>
<dbReference type="Pfam" id="PF05698">
    <property type="entry name" value="Trigger_C"/>
    <property type="match status" value="1"/>
</dbReference>
<accession>A0A0G0XRH7</accession>
<comment type="caution">
    <text evidence="14">The sequence shown here is derived from an EMBL/GenBank/DDBJ whole genome shotgun (WGS) entry which is preliminary data.</text>
</comment>
<comment type="function">
    <text evidence="9">Involved in protein export. Acts as a chaperone by maintaining the newly synthesized protein in an open conformation. Functions as a peptidyl-prolyl cis-trans isomerase.</text>
</comment>
<evidence type="ECO:0000313" key="14">
    <source>
        <dbReference type="EMBL" id="KKR99525.1"/>
    </source>
</evidence>
<keyword evidence="7 9" id="KW-0413">Isomerase</keyword>
<dbReference type="SUPFAM" id="SSF109998">
    <property type="entry name" value="Triger factor/SurA peptide-binding domain-like"/>
    <property type="match status" value="1"/>
</dbReference>
<dbReference type="GO" id="GO:0051083">
    <property type="term" value="P:'de novo' cotranslational protein folding"/>
    <property type="evidence" value="ECO:0007669"/>
    <property type="project" value="TreeGrafter"/>
</dbReference>
<dbReference type="GO" id="GO:0043335">
    <property type="term" value="P:protein unfolding"/>
    <property type="evidence" value="ECO:0007669"/>
    <property type="project" value="TreeGrafter"/>
</dbReference>
<comment type="subcellular location">
    <subcellularLocation>
        <location evidence="9">Cytoplasm</location>
    </subcellularLocation>
    <text evidence="9">About half TF is bound to the ribosome near the polypeptide exit tunnel while the other half is free in the cytoplasm.</text>
</comment>
<keyword evidence="9" id="KW-0963">Cytoplasm</keyword>
<dbReference type="InterPro" id="IPR046357">
    <property type="entry name" value="PPIase_dom_sf"/>
</dbReference>
<dbReference type="Proteomes" id="UP000033930">
    <property type="component" value="Unassembled WGS sequence"/>
</dbReference>
<evidence type="ECO:0000256" key="3">
    <source>
        <dbReference type="ARBA" id="ARBA00013194"/>
    </source>
</evidence>
<comment type="similarity">
    <text evidence="2 9">Belongs to the FKBP-type PPIase family. Tig subfamily.</text>
</comment>
<proteinExistence type="inferred from homology"/>
<dbReference type="Pfam" id="PF05697">
    <property type="entry name" value="Trigger_N"/>
    <property type="match status" value="1"/>
</dbReference>
<evidence type="ECO:0000259" key="12">
    <source>
        <dbReference type="Pfam" id="PF05697"/>
    </source>
</evidence>
<dbReference type="InterPro" id="IPR037041">
    <property type="entry name" value="Trigger_fac_C_sf"/>
</dbReference>